<keyword evidence="1" id="KW-0808">Transferase</keyword>
<dbReference type="InterPro" id="IPR007094">
    <property type="entry name" value="RNA-dir_pol_PSvirus"/>
</dbReference>
<dbReference type="GO" id="GO:0039694">
    <property type="term" value="P:viral RNA genome replication"/>
    <property type="evidence" value="ECO:0007669"/>
    <property type="project" value="InterPro"/>
</dbReference>
<evidence type="ECO:0000256" key="5">
    <source>
        <dbReference type="ARBA" id="ARBA00048744"/>
    </source>
</evidence>
<dbReference type="PROSITE" id="PS50507">
    <property type="entry name" value="RDRP_SSRNA_POS"/>
    <property type="match status" value="1"/>
</dbReference>
<dbReference type="EMBL" id="MW239369">
    <property type="protein sequence ID" value="UGO57373.1"/>
    <property type="molecule type" value="Genomic_RNA"/>
</dbReference>
<evidence type="ECO:0000259" key="6">
    <source>
        <dbReference type="PROSITE" id="PS50507"/>
    </source>
</evidence>
<dbReference type="GO" id="GO:0003723">
    <property type="term" value="F:RNA binding"/>
    <property type="evidence" value="ECO:0007669"/>
    <property type="project" value="InterPro"/>
</dbReference>
<dbReference type="SUPFAM" id="SSF56672">
    <property type="entry name" value="DNA/RNA polymerases"/>
    <property type="match status" value="1"/>
</dbReference>
<evidence type="ECO:0000256" key="2">
    <source>
        <dbReference type="ARBA" id="ARBA00022695"/>
    </source>
</evidence>
<reference evidence="7" key="1">
    <citation type="submission" date="2020-11" db="EMBL/GenBank/DDBJ databases">
        <title>RNA virus dark matter in the feces of wild birds.</title>
        <authorList>
            <person name="Lu X."/>
            <person name="Yang X.S."/>
            <person name="Zhang W."/>
        </authorList>
    </citation>
    <scope>NUCLEOTIDE SEQUENCE</scope>
    <source>
        <strain evidence="7">Yellow-browedWarbler202con46</strain>
    </source>
</reference>
<dbReference type="InterPro" id="IPR001205">
    <property type="entry name" value="RNA-dir_pol_C"/>
</dbReference>
<comment type="catalytic activity">
    <reaction evidence="5">
        <text>RNA(n) + a ribonucleoside 5'-triphosphate = RNA(n+1) + diphosphate</text>
        <dbReference type="Rhea" id="RHEA:21248"/>
        <dbReference type="Rhea" id="RHEA-COMP:14527"/>
        <dbReference type="Rhea" id="RHEA-COMP:17342"/>
        <dbReference type="ChEBI" id="CHEBI:33019"/>
        <dbReference type="ChEBI" id="CHEBI:61557"/>
        <dbReference type="ChEBI" id="CHEBI:140395"/>
        <dbReference type="EC" id="2.7.7.48"/>
    </reaction>
</comment>
<evidence type="ECO:0000313" key="7">
    <source>
        <dbReference type="EMBL" id="UGO57373.1"/>
    </source>
</evidence>
<evidence type="ECO:0000256" key="3">
    <source>
        <dbReference type="ARBA" id="ARBA00022741"/>
    </source>
</evidence>
<protein>
    <recommendedName>
        <fullName evidence="6">RdRp catalytic domain-containing protein</fullName>
    </recommendedName>
</protein>
<dbReference type="GO" id="GO:0000166">
    <property type="term" value="F:nucleotide binding"/>
    <property type="evidence" value="ECO:0007669"/>
    <property type="project" value="UniProtKB-KW"/>
</dbReference>
<dbReference type="PRINTS" id="PR00914">
    <property type="entry name" value="LVIRUSRNAPOL"/>
</dbReference>
<keyword evidence="2" id="KW-0548">Nucleotidyltransferase</keyword>
<organism evidence="7">
    <name type="scientific">Riboviria sp</name>
    <dbReference type="NCBI Taxonomy" id="2585031"/>
    <lineage>
        <taxon>Viruses</taxon>
        <taxon>Riboviria</taxon>
    </lineage>
</organism>
<name>A0A8K1WQ18_9VIRU</name>
<dbReference type="InterPro" id="IPR043502">
    <property type="entry name" value="DNA/RNA_pol_sf"/>
</dbReference>
<feature type="domain" description="RdRp catalytic" evidence="6">
    <location>
        <begin position="163"/>
        <end position="376"/>
    </location>
</feature>
<dbReference type="GO" id="GO:0006351">
    <property type="term" value="P:DNA-templated transcription"/>
    <property type="evidence" value="ECO:0007669"/>
    <property type="project" value="InterPro"/>
</dbReference>
<evidence type="ECO:0000256" key="4">
    <source>
        <dbReference type="ARBA" id="ARBA00022953"/>
    </source>
</evidence>
<dbReference type="GO" id="GO:0003968">
    <property type="term" value="F:RNA-directed RNA polymerase activity"/>
    <property type="evidence" value="ECO:0007669"/>
    <property type="project" value="UniProtKB-EC"/>
</dbReference>
<keyword evidence="4" id="KW-0693">Viral RNA replication</keyword>
<keyword evidence="3" id="KW-0547">Nucleotide-binding</keyword>
<dbReference type="Pfam" id="PF00680">
    <property type="entry name" value="RdRP_1"/>
    <property type="match status" value="1"/>
</dbReference>
<evidence type="ECO:0000256" key="1">
    <source>
        <dbReference type="ARBA" id="ARBA00022679"/>
    </source>
</evidence>
<proteinExistence type="predicted"/>
<accession>A0A8K1WQ18</accession>
<dbReference type="InterPro" id="IPR001795">
    <property type="entry name" value="RNA-dir_pol_luteovirus"/>
</dbReference>
<sequence length="376" mass="43397">MDPPIEAVVFNKLCETFESARGRVPRDFMERSHFDRAFASIDMSSSPGLPYSRLATTNRLLFCDKRGVLRPEQVDWAWNLVVDRLNDRTFDPIKLFVKAEPMKKEKVAQGRYRLISSISVIDQLIDQMLFGWQNELMMDQWISLPPKVGWSPMVGGYKIFHPNMRMAIDKKAWDWTVKGWMVEQELKLRCWLAHGDPTFADLAEWRYKCLFKDALLVLSSGVVLRQNVTGIMKSGTVNTIMTNSILQILLHYRVCAELGIDPGWLWSMGDDTLQTILGDLDLYLALLREYCLAKDPVMAVEFAGFKFSAENVEPLYPAKHAYNLLYFDPRYRDDVRISYSLLYAKSADSDWVYNALSELGEIPSREFLRAVWNGDD</sequence>